<evidence type="ECO:0000313" key="1">
    <source>
        <dbReference type="EMBL" id="DAF52233.1"/>
    </source>
</evidence>
<proteinExistence type="predicted"/>
<dbReference type="EMBL" id="BK032631">
    <property type="protein sequence ID" value="DAF52233.1"/>
    <property type="molecule type" value="Genomic_DNA"/>
</dbReference>
<protein>
    <submittedName>
        <fullName evidence="1">Major capsid protein</fullName>
    </submittedName>
</protein>
<accession>A0A8S5SMK0</accession>
<dbReference type="NCBIfam" id="TIGR04387">
    <property type="entry name" value="capsid_maj_N4"/>
    <property type="match status" value="1"/>
</dbReference>
<organism evidence="1">
    <name type="scientific">Podoviridae sp. ctIKM86</name>
    <dbReference type="NCBI Taxonomy" id="2827729"/>
    <lineage>
        <taxon>Viruses</taxon>
        <taxon>Duplodnaviria</taxon>
        <taxon>Heunggongvirae</taxon>
        <taxon>Uroviricota</taxon>
        <taxon>Caudoviricetes</taxon>
    </lineage>
</organism>
<sequence length="408" mass="44854">MAVSDFSGLQYKNPDTIAASIDYNGGTESTKQMNTFFWLKKAIIDARRQQVFMQLASTIDMPKHFGKRIKVYQYVPLLDDRNKNDQGLDAKGAHYDNGNLYGSSKDIGTITSKLPVLGENGGRVNRVGFTRLAREGSIAKFGWFYEFSRDALNFDSDAELQSHLARELMNGASELTEDMLQKDLLNAAGVVLYPGKGAVSEDSAVTGEGATPTLVDYKSLMQLDQILTDNRCPRDTKIITGTRLTDTKTIPAARIAYVGSELVPTLKAMKDLFGNPAFVEVQKYAAGTTVLNGEIGSIDHFRFVQVPEMQHWAGAGATVTTNPGYRETGGKYDIYPVLVVGSDSFSTIGFQTDGKTVKFDVTTKMPGRETADRNDPYGETGFSSMKFWYGTLIKRPERIAVIKTVAAD</sequence>
<reference evidence="1" key="1">
    <citation type="journal article" date="2021" name="Proc. Natl. Acad. Sci. U.S.A.">
        <title>A Catalog of Tens of Thousands of Viruses from Human Metagenomes Reveals Hidden Associations with Chronic Diseases.</title>
        <authorList>
            <person name="Tisza M.J."/>
            <person name="Buck C.B."/>
        </authorList>
    </citation>
    <scope>NUCLEOTIDE SEQUENCE</scope>
    <source>
        <strain evidence="1">CtIKM86</strain>
    </source>
</reference>
<name>A0A8S5SMK0_9CAUD</name>